<dbReference type="GeneID" id="69022129"/>
<dbReference type="AlphaFoldDB" id="A0A8H4CDI1"/>
<name>A0A8H4CDI1_COLGL</name>
<dbReference type="EMBL" id="WVTB01000066">
    <property type="protein sequence ID" value="KAF3801802.1"/>
    <property type="molecule type" value="Genomic_DNA"/>
</dbReference>
<evidence type="ECO:0000313" key="2">
    <source>
        <dbReference type="Proteomes" id="UP000613401"/>
    </source>
</evidence>
<comment type="caution">
    <text evidence="1">The sequence shown here is derived from an EMBL/GenBank/DDBJ whole genome shotgun (WGS) entry which is preliminary data.</text>
</comment>
<protein>
    <submittedName>
        <fullName evidence="1">Uncharacterized protein</fullName>
    </submittedName>
</protein>
<dbReference type="RefSeq" id="XP_045260961.1">
    <property type="nucleotide sequence ID" value="XM_045414839.1"/>
</dbReference>
<organism evidence="1 2">
    <name type="scientific">Colletotrichum gloeosporioides</name>
    <name type="common">Anthracnose fungus</name>
    <name type="synonym">Glomerella cingulata</name>
    <dbReference type="NCBI Taxonomy" id="474922"/>
    <lineage>
        <taxon>Eukaryota</taxon>
        <taxon>Fungi</taxon>
        <taxon>Dikarya</taxon>
        <taxon>Ascomycota</taxon>
        <taxon>Pezizomycotina</taxon>
        <taxon>Sordariomycetes</taxon>
        <taxon>Hypocreomycetidae</taxon>
        <taxon>Glomerellales</taxon>
        <taxon>Glomerellaceae</taxon>
        <taxon>Colletotrichum</taxon>
        <taxon>Colletotrichum gloeosporioides species complex</taxon>
    </lineage>
</organism>
<evidence type="ECO:0000313" key="1">
    <source>
        <dbReference type="EMBL" id="KAF3801802.1"/>
    </source>
</evidence>
<gene>
    <name evidence="1" type="ORF">GCG54_00015022</name>
</gene>
<sequence>MSKHKRQPSDADHPRLRPSLSAAALTEIDASLRQAGFTFDNEFVFADHEHAALRLLHLDPRERPYDTSKKNVALRLAMIFEAANDVASENPGIGTQSPEFWDLIKTISLNDDLTFKNADPSLLAAGPVIVAKYHSAWNEFGRQDPQVAEVLLSKPLMDTPEANLVHRLYMAVAD</sequence>
<accession>A0A8H4CDI1</accession>
<proteinExistence type="predicted"/>
<dbReference type="Proteomes" id="UP000613401">
    <property type="component" value="Unassembled WGS sequence"/>
</dbReference>
<reference evidence="1" key="1">
    <citation type="journal article" date="2020" name="Phytopathology">
        <title>Genome sequence and comparative analysis of Colletotrichum gloeosporioides isolated from Liriodendron leaves.</title>
        <authorList>
            <person name="Fu F.F."/>
            <person name="Hao Z."/>
            <person name="Wang P."/>
            <person name="Lu Y."/>
            <person name="Xue L.J."/>
            <person name="Wei G."/>
            <person name="Tian Y."/>
            <person name="Baishi H."/>
            <person name="Xu H."/>
            <person name="Shi J."/>
            <person name="Cheng T."/>
            <person name="Wang G."/>
            <person name="Yi Y."/>
            <person name="Chen J."/>
        </authorList>
    </citation>
    <scope>NUCLEOTIDE SEQUENCE</scope>
    <source>
        <strain evidence="1">Lc1</strain>
    </source>
</reference>
<keyword evidence="2" id="KW-1185">Reference proteome</keyword>
<reference evidence="1" key="2">
    <citation type="submission" date="2020-03" db="EMBL/GenBank/DDBJ databases">
        <authorList>
            <person name="Fu F.-F."/>
            <person name="Chen J."/>
        </authorList>
    </citation>
    <scope>NUCLEOTIDE SEQUENCE</scope>
    <source>
        <strain evidence="1">Lc1</strain>
    </source>
</reference>